<gene>
    <name evidence="5" type="ORF">FHR82_007438</name>
</gene>
<dbReference type="Pfam" id="PF13649">
    <property type="entry name" value="Methyltransf_25"/>
    <property type="match status" value="1"/>
</dbReference>
<evidence type="ECO:0000259" key="3">
    <source>
        <dbReference type="Pfam" id="PF13649"/>
    </source>
</evidence>
<sequence length="273" mass="27839">MLADVIPYLACPHCSAGLDMAGGSVRCASGHTFDVARQGYVTLLPGKASVTGDSAEMVAARQEFLSAGHYAPIVEAVVAACAGEGCVLDLGAGTGHYLAAVLDAAPDRVGIALEIAKPALRRAARAHARAGAVGADTWRRLPVRDGAVSVALNVFAPRNAAEIARVLAPDGRLVVVAPTSAHLGELVSALDLLTVAEDKASRVTASLPGFVVSAQDTCEFGMSLGHKEVLALVGMGPSAWHVAAAALREKVATLSSPVRVTASVTVTTYVKGE</sequence>
<reference evidence="5 6" key="1">
    <citation type="submission" date="2020-08" db="EMBL/GenBank/DDBJ databases">
        <title>Genomic Encyclopedia of Type Strains, Phase III (KMG-III): the genomes of soil and plant-associated and newly described type strains.</title>
        <authorList>
            <person name="Whitman W."/>
        </authorList>
    </citation>
    <scope>NUCLEOTIDE SEQUENCE [LARGE SCALE GENOMIC DNA]</scope>
    <source>
        <strain evidence="5 6">CECT 8960</strain>
    </source>
</reference>
<dbReference type="EMBL" id="JACHJQ010000009">
    <property type="protein sequence ID" value="MBB4911178.1"/>
    <property type="molecule type" value="Genomic_DNA"/>
</dbReference>
<organism evidence="5 6">
    <name type="scientific">Actinophytocola algeriensis</name>
    <dbReference type="NCBI Taxonomy" id="1768010"/>
    <lineage>
        <taxon>Bacteria</taxon>
        <taxon>Bacillati</taxon>
        <taxon>Actinomycetota</taxon>
        <taxon>Actinomycetes</taxon>
        <taxon>Pseudonocardiales</taxon>
        <taxon>Pseudonocardiaceae</taxon>
    </lineage>
</organism>
<dbReference type="AlphaFoldDB" id="A0A7W7QCV7"/>
<dbReference type="InterPro" id="IPR016718">
    <property type="entry name" value="rRNA_m1G-MeTrfase_A_prd"/>
</dbReference>
<proteinExistence type="predicted"/>
<evidence type="ECO:0000313" key="6">
    <source>
        <dbReference type="Proteomes" id="UP000520767"/>
    </source>
</evidence>
<feature type="domain" description="Methyltransferase" evidence="3">
    <location>
        <begin position="87"/>
        <end position="171"/>
    </location>
</feature>
<protein>
    <submittedName>
        <fullName evidence="5">23S rRNA (Guanine745-N1)-methyltransferase</fullName>
        <ecNumber evidence="5">2.1.1.187</ecNumber>
    </submittedName>
</protein>
<keyword evidence="6" id="KW-1185">Reference proteome</keyword>
<dbReference type="GO" id="GO:0046872">
    <property type="term" value="F:metal ion binding"/>
    <property type="evidence" value="ECO:0007669"/>
    <property type="project" value="UniProtKB-KW"/>
</dbReference>
<feature type="binding site" evidence="2">
    <location>
        <begin position="94"/>
        <end position="95"/>
    </location>
    <ligand>
        <name>S-adenosyl-L-methionine</name>
        <dbReference type="ChEBI" id="CHEBI:59789"/>
    </ligand>
</feature>
<keyword evidence="5" id="KW-0489">Methyltransferase</keyword>
<keyword evidence="2" id="KW-0949">S-adenosyl-L-methionine</keyword>
<dbReference type="RefSeq" id="WP_184815208.1">
    <property type="nucleotide sequence ID" value="NZ_JACHJQ010000009.1"/>
</dbReference>
<dbReference type="Pfam" id="PF21302">
    <property type="entry name" value="Zn_ribbon_RlmA"/>
    <property type="match status" value="1"/>
</dbReference>
<feature type="domain" description="23S rRNA (guanine(745)-N(1))-methyltransferase N-terminal" evidence="4">
    <location>
        <begin position="10"/>
        <end position="46"/>
    </location>
</feature>
<comment type="caution">
    <text evidence="5">The sequence shown here is derived from an EMBL/GenBank/DDBJ whole genome shotgun (WGS) entry which is preliminary data.</text>
</comment>
<dbReference type="Gene3D" id="3.40.50.150">
    <property type="entry name" value="Vaccinia Virus protein VP39"/>
    <property type="match status" value="1"/>
</dbReference>
<feature type="binding site" evidence="1">
    <location>
        <position position="31"/>
    </location>
    <ligand>
        <name>Zn(2+)</name>
        <dbReference type="ChEBI" id="CHEBI:29105"/>
    </ligand>
</feature>
<keyword evidence="1" id="KW-0862">Zinc</keyword>
<name>A0A7W7QCV7_9PSEU</name>
<dbReference type="PIRSF" id="PIRSF018249">
    <property type="entry name" value="MyrA_prd"/>
    <property type="match status" value="1"/>
</dbReference>
<keyword evidence="5" id="KW-0808">Transferase</keyword>
<dbReference type="InterPro" id="IPR041698">
    <property type="entry name" value="Methyltransf_25"/>
</dbReference>
<dbReference type="SUPFAM" id="SSF53335">
    <property type="entry name" value="S-adenosyl-L-methionine-dependent methyltransferases"/>
    <property type="match status" value="1"/>
</dbReference>
<evidence type="ECO:0000256" key="1">
    <source>
        <dbReference type="PIRSR" id="PIRSR018249-1"/>
    </source>
</evidence>
<evidence type="ECO:0000256" key="2">
    <source>
        <dbReference type="PIRSR" id="PIRSR018249-2"/>
    </source>
</evidence>
<keyword evidence="1" id="KW-0479">Metal-binding</keyword>
<evidence type="ECO:0000259" key="4">
    <source>
        <dbReference type="Pfam" id="PF21302"/>
    </source>
</evidence>
<evidence type="ECO:0000313" key="5">
    <source>
        <dbReference type="EMBL" id="MBB4911178.1"/>
    </source>
</evidence>
<feature type="binding site" evidence="1">
    <location>
        <position position="27"/>
    </location>
    <ligand>
        <name>Zn(2+)</name>
        <dbReference type="ChEBI" id="CHEBI:29105"/>
    </ligand>
</feature>
<feature type="binding site" evidence="2">
    <location>
        <position position="182"/>
    </location>
    <ligand>
        <name>S-adenosyl-L-methionine</name>
        <dbReference type="ChEBI" id="CHEBI:59789"/>
    </ligand>
</feature>
<accession>A0A7W7QCV7</accession>
<dbReference type="GO" id="GO:0052911">
    <property type="term" value="F:23S rRNA (guanine(745)-N(1))-methyltransferase activity"/>
    <property type="evidence" value="ECO:0007669"/>
    <property type="project" value="UniProtKB-EC"/>
</dbReference>
<feature type="binding site" evidence="2">
    <location>
        <position position="70"/>
    </location>
    <ligand>
        <name>S-adenosyl-L-methionine</name>
        <dbReference type="ChEBI" id="CHEBI:59789"/>
    </ligand>
</feature>
<dbReference type="InterPro" id="IPR029063">
    <property type="entry name" value="SAM-dependent_MTases_sf"/>
</dbReference>
<dbReference type="Proteomes" id="UP000520767">
    <property type="component" value="Unassembled WGS sequence"/>
</dbReference>
<dbReference type="InterPro" id="IPR048647">
    <property type="entry name" value="RlmA_N"/>
</dbReference>
<dbReference type="EC" id="2.1.1.187" evidence="5"/>